<reference evidence="1 2" key="2">
    <citation type="journal article" date="2022" name="Mol. Ecol. Resour.">
        <title>The genomes of chicory, endive, great burdock and yacon provide insights into Asteraceae paleo-polyploidization history and plant inulin production.</title>
        <authorList>
            <person name="Fan W."/>
            <person name="Wang S."/>
            <person name="Wang H."/>
            <person name="Wang A."/>
            <person name="Jiang F."/>
            <person name="Liu H."/>
            <person name="Zhao H."/>
            <person name="Xu D."/>
            <person name="Zhang Y."/>
        </authorList>
    </citation>
    <scope>NUCLEOTIDE SEQUENCE [LARGE SCALE GENOMIC DNA]</scope>
    <source>
        <strain evidence="2">cv. Punajuju</strain>
        <tissue evidence="1">Leaves</tissue>
    </source>
</reference>
<name>A0ACB9EXR3_CICIN</name>
<evidence type="ECO:0000313" key="1">
    <source>
        <dbReference type="EMBL" id="KAI3763654.1"/>
    </source>
</evidence>
<proteinExistence type="predicted"/>
<comment type="caution">
    <text evidence="1">The sequence shown here is derived from an EMBL/GenBank/DDBJ whole genome shotgun (WGS) entry which is preliminary data.</text>
</comment>
<keyword evidence="2" id="KW-1185">Reference proteome</keyword>
<dbReference type="Proteomes" id="UP001055811">
    <property type="component" value="Linkage Group LG03"/>
</dbReference>
<gene>
    <name evidence="1" type="ORF">L2E82_13648</name>
</gene>
<accession>A0ACB9EXR3</accession>
<dbReference type="EMBL" id="CM042011">
    <property type="protein sequence ID" value="KAI3763654.1"/>
    <property type="molecule type" value="Genomic_DNA"/>
</dbReference>
<protein>
    <submittedName>
        <fullName evidence="1">Uncharacterized protein</fullName>
    </submittedName>
</protein>
<sequence length="533" mass="60155">MEHLHSLNPGIAIGDDDAFSMKYIGGLKVCLSFRSVDDVNSFMRVKDDWFEEFYRAIEHQPQFERVTWVKIYGIPVKLWDRRNFESIARKYGRILVPFEASSDARDLSHGRVCVLTESRRRIDDVVPIEFDGKIMNISVLEYEDGWFPLKAPEFAIGVEYQDGDDISDDDSEGISDTVMIEDDVVEIEEGEIVGDEEEKVEDSFPENFAGDVDGKLDEMGEMIGDDSVFVQPFINVVHGNCGLEHDDNQPPRVDFSARECNEKLREEDTESTNNISFGDLKKLIPNGCFGPFNFSKAIHSPSSPIAEIDEPAIVTQEINLNKSPTNPNTSSPLLDPAVVSTPEIIRTARIGHAIGFDIDANNEILIEAMGEVGVCNAIKKAIREWRSVEFSKESSELTKLKETRIVIDKRIDNGDLRDGDLVERARISGRIEEIERLALGIPSESMVAAKSTPGVWSNIARCRIDLRNVNIMVHDVIRRSQTGDGWESDFHKEDFCVALIRSRIDRAPHFVCDGVFPWFNWVPIKVLCFVFAC</sequence>
<organism evidence="1 2">
    <name type="scientific">Cichorium intybus</name>
    <name type="common">Chicory</name>
    <dbReference type="NCBI Taxonomy" id="13427"/>
    <lineage>
        <taxon>Eukaryota</taxon>
        <taxon>Viridiplantae</taxon>
        <taxon>Streptophyta</taxon>
        <taxon>Embryophyta</taxon>
        <taxon>Tracheophyta</taxon>
        <taxon>Spermatophyta</taxon>
        <taxon>Magnoliopsida</taxon>
        <taxon>eudicotyledons</taxon>
        <taxon>Gunneridae</taxon>
        <taxon>Pentapetalae</taxon>
        <taxon>asterids</taxon>
        <taxon>campanulids</taxon>
        <taxon>Asterales</taxon>
        <taxon>Asteraceae</taxon>
        <taxon>Cichorioideae</taxon>
        <taxon>Cichorieae</taxon>
        <taxon>Cichoriinae</taxon>
        <taxon>Cichorium</taxon>
    </lineage>
</organism>
<reference evidence="2" key="1">
    <citation type="journal article" date="2022" name="Mol. Ecol. Resour.">
        <title>The genomes of chicory, endive, great burdock and yacon provide insights into Asteraceae palaeo-polyploidization history and plant inulin production.</title>
        <authorList>
            <person name="Fan W."/>
            <person name="Wang S."/>
            <person name="Wang H."/>
            <person name="Wang A."/>
            <person name="Jiang F."/>
            <person name="Liu H."/>
            <person name="Zhao H."/>
            <person name="Xu D."/>
            <person name="Zhang Y."/>
        </authorList>
    </citation>
    <scope>NUCLEOTIDE SEQUENCE [LARGE SCALE GENOMIC DNA]</scope>
    <source>
        <strain evidence="2">cv. Punajuju</strain>
    </source>
</reference>
<evidence type="ECO:0000313" key="2">
    <source>
        <dbReference type="Proteomes" id="UP001055811"/>
    </source>
</evidence>